<sequence>MKKLSLILIGLVIALPVFAQLKPVFKPLRSEDDFSYLKNDSLKNWYRTIKFIPLNSKKDFYATIGGEIRTQYFNVQNESWGDQQVDDDNYLLNRSLLHFDLHYRKNIRLFLQLQSSLAFSRIDASPVDNNPLDLHQAFIDMNLIRNKENKLMLSVGRQEMQYGSQRLVSLRERPNNRQAFDGIKITFAKKSLNNSSFFTLPVANKPNSFDDNINRNVKFWGNYTVLHNLRFLNNLDLYYLGIWKKNFKFGNFTQRELRHSTGIRVWKETGNWQYDFEAVYQFGKFGTSDISAYTLSSNSSYTFTGLKAKPKIGLKAEVISGDNDPKDHKLQTFNALYPKGAYFGLAALIGPSNLMDLHPYLEVKLNQKIVLAVDYDLFWRYSENDGIYATNLHTLYKGQTMDGRFIGQQLAADLSYRLSPYLSITTEATWFIAGTYLENVSKGKNILLTGATIQLKF</sequence>
<keyword evidence="3" id="KW-1185">Reference proteome</keyword>
<evidence type="ECO:0000313" key="2">
    <source>
        <dbReference type="EMBL" id="RDC55158.1"/>
    </source>
</evidence>
<reference evidence="2 3" key="1">
    <citation type="submission" date="2018-07" db="EMBL/GenBank/DDBJ databases">
        <title>Pedobacter sp. nov., isolated from soil.</title>
        <authorList>
            <person name="Zhou L.Y."/>
            <person name="Du Z.J."/>
        </authorList>
    </citation>
    <scope>NUCLEOTIDE SEQUENCE [LARGE SCALE GENOMIC DNA]</scope>
    <source>
        <strain evidence="2 3">JDX94</strain>
    </source>
</reference>
<feature type="domain" description="Alginate export" evidence="1">
    <location>
        <begin position="61"/>
        <end position="439"/>
    </location>
</feature>
<dbReference type="Gene3D" id="2.40.160.100">
    <property type="match status" value="1"/>
</dbReference>
<name>A0A369PYJ3_9SPHI</name>
<dbReference type="InterPro" id="IPR025388">
    <property type="entry name" value="Alginate_export_dom"/>
</dbReference>
<gene>
    <name evidence="2" type="ORF">DU508_18585</name>
</gene>
<dbReference type="Pfam" id="PF13372">
    <property type="entry name" value="Alginate_exp"/>
    <property type="match status" value="1"/>
</dbReference>
<evidence type="ECO:0000313" key="3">
    <source>
        <dbReference type="Proteomes" id="UP000253961"/>
    </source>
</evidence>
<proteinExistence type="predicted"/>
<dbReference type="RefSeq" id="WP_115404269.1">
    <property type="nucleotide sequence ID" value="NZ_QPKV01000008.1"/>
</dbReference>
<evidence type="ECO:0000259" key="1">
    <source>
        <dbReference type="Pfam" id="PF13372"/>
    </source>
</evidence>
<organism evidence="2 3">
    <name type="scientific">Pedobacter chinensis</name>
    <dbReference type="NCBI Taxonomy" id="2282421"/>
    <lineage>
        <taxon>Bacteria</taxon>
        <taxon>Pseudomonadati</taxon>
        <taxon>Bacteroidota</taxon>
        <taxon>Sphingobacteriia</taxon>
        <taxon>Sphingobacteriales</taxon>
        <taxon>Sphingobacteriaceae</taxon>
        <taxon>Pedobacter</taxon>
    </lineage>
</organism>
<dbReference type="Proteomes" id="UP000253961">
    <property type="component" value="Unassembled WGS sequence"/>
</dbReference>
<comment type="caution">
    <text evidence="2">The sequence shown here is derived from an EMBL/GenBank/DDBJ whole genome shotgun (WGS) entry which is preliminary data.</text>
</comment>
<protein>
    <recommendedName>
        <fullName evidence="1">Alginate export domain-containing protein</fullName>
    </recommendedName>
</protein>
<dbReference type="EMBL" id="QPKV01000008">
    <property type="protein sequence ID" value="RDC55158.1"/>
    <property type="molecule type" value="Genomic_DNA"/>
</dbReference>
<accession>A0A369PYJ3</accession>
<dbReference type="AlphaFoldDB" id="A0A369PYJ3"/>
<dbReference type="InterPro" id="IPR053728">
    <property type="entry name" value="Alginate_Permeability_Chnl"/>
</dbReference>
<dbReference type="OrthoDB" id="311329at2"/>